<dbReference type="RefSeq" id="WP_022611752.1">
    <property type="nucleotide sequence ID" value="NZ_LK391965.1"/>
</dbReference>
<accession>A0AAV2VQL0</accession>
<organism evidence="1 2">
    <name type="scientific">Vibrio nigripulchritudo SOn1</name>
    <dbReference type="NCBI Taxonomy" id="1238450"/>
    <lineage>
        <taxon>Bacteria</taxon>
        <taxon>Pseudomonadati</taxon>
        <taxon>Pseudomonadota</taxon>
        <taxon>Gammaproteobacteria</taxon>
        <taxon>Vibrionales</taxon>
        <taxon>Vibrionaceae</taxon>
        <taxon>Vibrio</taxon>
    </lineage>
</organism>
<dbReference type="Proteomes" id="UP000018211">
    <property type="component" value="Unassembled WGS sequence"/>
</dbReference>
<sequence>MKETCFPFTADMVIALLEDRKLATRRPLKVPEGWQLRDRDLCKITSSHPKKGKWGALIRRGVGTDFPESDLVTAPCFVGDLVWVRETWGVISHSFDEDGNMVEWTPDRPALPVRELKYGKGYYTGNVIYRADGEMRWCNDFEEEISAWHPSIHMPKAASRITLKVTDVRIEQVQDITEEQAVLEGMPTDEESQRMAVESGLSWYQKPVTWFKNLWDGIYGDWDANPYVWVIEFEVINKNISLVVEELKQQESAA</sequence>
<reference evidence="1 2" key="1">
    <citation type="journal article" date="2013" name="ISME J.">
        <title>Comparative genomics of pathogenic lineages of Vibrio nigripulchritudo identifies virulence-associated traits.</title>
        <authorList>
            <person name="Goudenege D."/>
            <person name="Labreuche Y."/>
            <person name="Krin E."/>
            <person name="Ansquer D."/>
            <person name="Mangenot S."/>
            <person name="Calteau A."/>
            <person name="Medigue C."/>
            <person name="Mazel D."/>
            <person name="Polz M.F."/>
            <person name="Le Roux F."/>
        </authorList>
    </citation>
    <scope>NUCLEOTIDE SEQUENCE [LARGE SCALE GENOMIC DNA]</scope>
    <source>
        <strain evidence="1 2">SOn1</strain>
    </source>
</reference>
<protein>
    <submittedName>
        <fullName evidence="1">Uncharacterized protein</fullName>
    </submittedName>
</protein>
<comment type="caution">
    <text evidence="1">The sequence shown here is derived from an EMBL/GenBank/DDBJ whole genome shotgun (WGS) entry which is preliminary data.</text>
</comment>
<name>A0AAV2VQL0_9VIBR</name>
<evidence type="ECO:0000313" key="1">
    <source>
        <dbReference type="EMBL" id="CCO46694.1"/>
    </source>
</evidence>
<dbReference type="AlphaFoldDB" id="A0AAV2VQL0"/>
<evidence type="ECO:0000313" key="2">
    <source>
        <dbReference type="Proteomes" id="UP000018211"/>
    </source>
</evidence>
<proteinExistence type="predicted"/>
<gene>
    <name evidence="1" type="ORF">VIBNISOn1_1840077</name>
</gene>
<dbReference type="EMBL" id="CAOF01000095">
    <property type="protein sequence ID" value="CCO46694.1"/>
    <property type="molecule type" value="Genomic_DNA"/>
</dbReference>